<dbReference type="SUPFAM" id="SSF52540">
    <property type="entry name" value="P-loop containing nucleoside triphosphate hydrolases"/>
    <property type="match status" value="2"/>
</dbReference>
<dbReference type="Gene3D" id="1.10.8.60">
    <property type="match status" value="2"/>
</dbReference>
<keyword evidence="4" id="KW-0143">Chaperone</keyword>
<organism evidence="9">
    <name type="scientific">Caldilineaceae bacterium SB0664_bin_27</name>
    <dbReference type="NCBI Taxonomy" id="2605260"/>
    <lineage>
        <taxon>Bacteria</taxon>
        <taxon>Bacillati</taxon>
        <taxon>Chloroflexota</taxon>
        <taxon>Caldilineae</taxon>
        <taxon>Caldilineales</taxon>
        <taxon>Caldilineaceae</taxon>
    </lineage>
</organism>
<dbReference type="InterPro" id="IPR036628">
    <property type="entry name" value="Clp_N_dom_sf"/>
</dbReference>
<dbReference type="Pfam" id="PF17871">
    <property type="entry name" value="AAA_lid_9"/>
    <property type="match status" value="1"/>
</dbReference>
<keyword evidence="2" id="KW-0547">Nucleotide-binding</keyword>
<dbReference type="SMART" id="SM00382">
    <property type="entry name" value="AAA"/>
    <property type="match status" value="2"/>
</dbReference>
<dbReference type="CDD" id="cd19499">
    <property type="entry name" value="RecA-like_ClpB_Hsp104-like"/>
    <property type="match status" value="1"/>
</dbReference>
<dbReference type="InterPro" id="IPR001270">
    <property type="entry name" value="ClpA/B"/>
</dbReference>
<dbReference type="PROSITE" id="PS00870">
    <property type="entry name" value="CLPAB_1"/>
    <property type="match status" value="1"/>
</dbReference>
<dbReference type="PROSITE" id="PS51903">
    <property type="entry name" value="CLP_R"/>
    <property type="match status" value="1"/>
</dbReference>
<dbReference type="Pfam" id="PF00004">
    <property type="entry name" value="AAA"/>
    <property type="match status" value="1"/>
</dbReference>
<dbReference type="SUPFAM" id="SSF81923">
    <property type="entry name" value="Double Clp-N motif"/>
    <property type="match status" value="1"/>
</dbReference>
<dbReference type="InterPro" id="IPR018368">
    <property type="entry name" value="ClpA/B_CS1"/>
</dbReference>
<dbReference type="PANTHER" id="PTHR11638:SF18">
    <property type="entry name" value="HEAT SHOCK PROTEIN 104"/>
    <property type="match status" value="1"/>
</dbReference>
<dbReference type="FunFam" id="3.40.50.300:FF:000025">
    <property type="entry name" value="ATP-dependent Clp protease subunit"/>
    <property type="match status" value="1"/>
</dbReference>
<evidence type="ECO:0000256" key="3">
    <source>
        <dbReference type="ARBA" id="ARBA00022840"/>
    </source>
</evidence>
<dbReference type="Pfam" id="PF10431">
    <property type="entry name" value="ClpB_D2-small"/>
    <property type="match status" value="1"/>
</dbReference>
<evidence type="ECO:0000256" key="7">
    <source>
        <dbReference type="SAM" id="MobiDB-lite"/>
    </source>
</evidence>
<dbReference type="Gene3D" id="1.10.1780.10">
    <property type="entry name" value="Clp, N-terminal domain"/>
    <property type="match status" value="1"/>
</dbReference>
<evidence type="ECO:0000256" key="2">
    <source>
        <dbReference type="ARBA" id="ARBA00022741"/>
    </source>
</evidence>
<dbReference type="FunFam" id="3.40.50.300:FF:000010">
    <property type="entry name" value="Chaperone clpB 1, putative"/>
    <property type="match status" value="1"/>
</dbReference>
<dbReference type="Gene3D" id="3.40.50.300">
    <property type="entry name" value="P-loop containing nucleotide triphosphate hydrolases"/>
    <property type="match status" value="2"/>
</dbReference>
<dbReference type="AlphaFoldDB" id="A0A6B0YS38"/>
<dbReference type="InterPro" id="IPR050130">
    <property type="entry name" value="ClpA_ClpB"/>
</dbReference>
<name>A0A6B0YS38_9CHLR</name>
<dbReference type="PRINTS" id="PR00300">
    <property type="entry name" value="CLPPROTEASEA"/>
</dbReference>
<evidence type="ECO:0000259" key="8">
    <source>
        <dbReference type="PROSITE" id="PS51903"/>
    </source>
</evidence>
<protein>
    <submittedName>
        <fullName evidence="9">AAA domain-containing protein</fullName>
    </submittedName>
</protein>
<evidence type="ECO:0000256" key="5">
    <source>
        <dbReference type="PROSITE-ProRule" id="PRU01251"/>
    </source>
</evidence>
<keyword evidence="3" id="KW-0067">ATP-binding</keyword>
<dbReference type="EMBL" id="VXRG01000090">
    <property type="protein sequence ID" value="MXY93916.1"/>
    <property type="molecule type" value="Genomic_DNA"/>
</dbReference>
<dbReference type="CDD" id="cd00009">
    <property type="entry name" value="AAA"/>
    <property type="match status" value="1"/>
</dbReference>
<dbReference type="SMART" id="SM01086">
    <property type="entry name" value="ClpB_D2-small"/>
    <property type="match status" value="1"/>
</dbReference>
<evidence type="ECO:0000256" key="4">
    <source>
        <dbReference type="ARBA" id="ARBA00023186"/>
    </source>
</evidence>
<reference evidence="9" key="1">
    <citation type="submission" date="2019-09" db="EMBL/GenBank/DDBJ databases">
        <title>Characterisation of the sponge microbiome using genome-centric metagenomics.</title>
        <authorList>
            <person name="Engelberts J.P."/>
            <person name="Robbins S.J."/>
            <person name="De Goeij J.M."/>
            <person name="Aranda M."/>
            <person name="Bell S.C."/>
            <person name="Webster N.S."/>
        </authorList>
    </citation>
    <scope>NUCLEOTIDE SEQUENCE</scope>
    <source>
        <strain evidence="9">SB0664_bin_27</strain>
    </source>
</reference>
<keyword evidence="1 5" id="KW-0677">Repeat</keyword>
<feature type="region of interest" description="Disordered" evidence="7">
    <location>
        <begin position="822"/>
        <end position="843"/>
    </location>
</feature>
<gene>
    <name evidence="9" type="ORF">F4Y42_10780</name>
</gene>
<feature type="compositionally biased region" description="Gly residues" evidence="7">
    <location>
        <begin position="834"/>
        <end position="843"/>
    </location>
</feature>
<feature type="coiled-coil region" evidence="6">
    <location>
        <begin position="438"/>
        <end position="469"/>
    </location>
</feature>
<dbReference type="InterPro" id="IPR004176">
    <property type="entry name" value="Clp_R_N"/>
</dbReference>
<keyword evidence="6" id="KW-0175">Coiled coil</keyword>
<dbReference type="Pfam" id="PF07724">
    <property type="entry name" value="AAA_2"/>
    <property type="match status" value="1"/>
</dbReference>
<accession>A0A6B0YS38</accession>
<dbReference type="InterPro" id="IPR027417">
    <property type="entry name" value="P-loop_NTPase"/>
</dbReference>
<feature type="domain" description="Clp R" evidence="8">
    <location>
        <begin position="3"/>
        <end position="153"/>
    </location>
</feature>
<dbReference type="InterPro" id="IPR003959">
    <property type="entry name" value="ATPase_AAA_core"/>
</dbReference>
<dbReference type="Pfam" id="PF02861">
    <property type="entry name" value="Clp_N"/>
    <property type="match status" value="1"/>
</dbReference>
<dbReference type="InterPro" id="IPR019489">
    <property type="entry name" value="Clp_ATPase_C"/>
</dbReference>
<evidence type="ECO:0000256" key="6">
    <source>
        <dbReference type="SAM" id="Coils"/>
    </source>
</evidence>
<dbReference type="Gene3D" id="4.10.860.10">
    <property type="entry name" value="UVR domain"/>
    <property type="match status" value="1"/>
</dbReference>
<dbReference type="GO" id="GO:0034605">
    <property type="term" value="P:cellular response to heat"/>
    <property type="evidence" value="ECO:0007669"/>
    <property type="project" value="TreeGrafter"/>
</dbReference>
<evidence type="ECO:0000313" key="9">
    <source>
        <dbReference type="EMBL" id="MXY93916.1"/>
    </source>
</evidence>
<dbReference type="PANTHER" id="PTHR11638">
    <property type="entry name" value="ATP-DEPENDENT CLP PROTEASE"/>
    <property type="match status" value="1"/>
</dbReference>
<dbReference type="InterPro" id="IPR003593">
    <property type="entry name" value="AAA+_ATPase"/>
</dbReference>
<dbReference type="GO" id="GO:0005737">
    <property type="term" value="C:cytoplasm"/>
    <property type="evidence" value="ECO:0007669"/>
    <property type="project" value="TreeGrafter"/>
</dbReference>
<proteinExistence type="predicted"/>
<dbReference type="GO" id="GO:0005524">
    <property type="term" value="F:ATP binding"/>
    <property type="evidence" value="ECO:0007669"/>
    <property type="project" value="UniProtKB-KW"/>
</dbReference>
<dbReference type="GO" id="GO:0016887">
    <property type="term" value="F:ATP hydrolysis activity"/>
    <property type="evidence" value="ECO:0007669"/>
    <property type="project" value="InterPro"/>
</dbReference>
<sequence>MPFDRFTQKAQQAATRSLEILQKYKHSQIDTEHFFLALVEQPEGTVPQLLETLGASVDVIARKLEAVLAAAHKSGGSPHSGVPTVQVFITPRLNRVMGVAHEEANKLQDEFISTEHILLAIASERNTHSANILRDAGVTKERLYGAIEEMRGGQRINEPDAESKFQVLEKYGRDLTQAAAEDKLDPVVGRVDEITRVMQVLCRRSKNNPVLIGEAGVGKTAIIEGLAQQITANDVPEILAGKRLVSLDLGAMIAGTRFRGEFEERLKAAMDEIRRSEGEIILFVDELHTVVGAGNAAGALDASNMLKPALSRGELQCIGATTLDEYRQHIEKDSALERRFAPVYVDEPDIDDAIAILRGLRLRYEEHHAITYTDDALEQAVRLSYRYVPDRKLPDKAIDLIDEAAARLRVAMHAMPEDLKKTKASIQDLEDLEENAWAERDYERAAQTKAELARLKEEFKSALKSWKSETNLDDVVDTDDVAAIVHSWTGIPVMDLLEEEMEKLLRMEEFLRERIIGQERAIEAVSDAIRRARSGLKDPSRPIGTFLFLGPTGIGKTELAKVLAAFLFDSEDALLRVDMSEYREGHTVSKLFGAPPGYVGYEQGGQLTEQVRRRPYQVLLFDEIEKAHPEVWNTLLQIMEDGHMTDGQGRTVNFRNTVVIMTSNVGADSIKRGPLGFATPELDENALAQGEYSKEMKRLFRPEFLNRIDETIIFDPLSREHVRDIVSLLMGEIAQRLDEIGITIEMTEKARDHLADTGYHAEYGARPLRRLLQKRIENELSKRLLRAEYKTGDEILIDYAADEESGEEKLVFVRRDPEPIAVEWSPGTQAEAGPGIGQQGSQE</sequence>
<evidence type="ECO:0000256" key="1">
    <source>
        <dbReference type="ARBA" id="ARBA00022737"/>
    </source>
</evidence>
<dbReference type="InterPro" id="IPR041546">
    <property type="entry name" value="ClpA/ClpB_AAA_lid"/>
</dbReference>
<comment type="caution">
    <text evidence="9">The sequence shown here is derived from an EMBL/GenBank/DDBJ whole genome shotgun (WGS) entry which is preliminary data.</text>
</comment>